<name>W4F5N8_9BACL</name>
<dbReference type="EMBL" id="ASQA01000009">
    <property type="protein sequence ID" value="ETT87436.1"/>
    <property type="molecule type" value="Genomic_DNA"/>
</dbReference>
<protein>
    <submittedName>
        <fullName evidence="3">Diguanylate cyclase</fullName>
    </submittedName>
</protein>
<dbReference type="GO" id="GO:0052621">
    <property type="term" value="F:diguanylate cyclase activity"/>
    <property type="evidence" value="ECO:0007669"/>
    <property type="project" value="TreeGrafter"/>
</dbReference>
<dbReference type="CDD" id="cd01949">
    <property type="entry name" value="GGDEF"/>
    <property type="match status" value="1"/>
</dbReference>
<feature type="transmembrane region" description="Helical" evidence="1">
    <location>
        <begin position="170"/>
        <end position="192"/>
    </location>
</feature>
<dbReference type="Proteomes" id="UP000019062">
    <property type="component" value="Unassembled WGS sequence"/>
</dbReference>
<dbReference type="GO" id="GO:1902201">
    <property type="term" value="P:negative regulation of bacterial-type flagellum-dependent cell motility"/>
    <property type="evidence" value="ECO:0007669"/>
    <property type="project" value="TreeGrafter"/>
</dbReference>
<dbReference type="RefSeq" id="WP_038180563.1">
    <property type="nucleotide sequence ID" value="NZ_ASQA01000009.1"/>
</dbReference>
<dbReference type="PANTHER" id="PTHR45138">
    <property type="entry name" value="REGULATORY COMPONENTS OF SENSORY TRANSDUCTION SYSTEM"/>
    <property type="match status" value="1"/>
</dbReference>
<dbReference type="InterPro" id="IPR050469">
    <property type="entry name" value="Diguanylate_Cyclase"/>
</dbReference>
<evidence type="ECO:0000256" key="1">
    <source>
        <dbReference type="SAM" id="Phobius"/>
    </source>
</evidence>
<feature type="transmembrane region" description="Helical" evidence="1">
    <location>
        <begin position="58"/>
        <end position="78"/>
    </location>
</feature>
<proteinExistence type="predicted"/>
<dbReference type="GO" id="GO:0043709">
    <property type="term" value="P:cell adhesion involved in single-species biofilm formation"/>
    <property type="evidence" value="ECO:0007669"/>
    <property type="project" value="TreeGrafter"/>
</dbReference>
<dbReference type="eggNOG" id="COG3706">
    <property type="taxonomic scope" value="Bacteria"/>
</dbReference>
<reference evidence="3 4" key="1">
    <citation type="journal article" date="2014" name="BMC Genomics">
        <title>Genomic comparison of sporeforming bacilli isolated from milk.</title>
        <authorList>
            <person name="Moreno Switt A.I."/>
            <person name="Andrus A.D."/>
            <person name="Ranieri M.L."/>
            <person name="Orsi R.H."/>
            <person name="Ivy R."/>
            <person name="den Bakker H.C."/>
            <person name="Martin N.H."/>
            <person name="Wiedmann M."/>
            <person name="Boor K.J."/>
        </authorList>
    </citation>
    <scope>NUCLEOTIDE SEQUENCE [LARGE SCALE GENOMIC DNA]</scope>
    <source>
        <strain evidence="3 4">FSL R5-213</strain>
    </source>
</reference>
<feature type="transmembrane region" description="Helical" evidence="1">
    <location>
        <begin position="145"/>
        <end position="164"/>
    </location>
</feature>
<dbReference type="InterPro" id="IPR043128">
    <property type="entry name" value="Rev_trsase/Diguanyl_cyclase"/>
</dbReference>
<dbReference type="FunFam" id="3.30.70.270:FF:000001">
    <property type="entry name" value="Diguanylate cyclase domain protein"/>
    <property type="match status" value="1"/>
</dbReference>
<dbReference type="PROSITE" id="PS50887">
    <property type="entry name" value="GGDEF"/>
    <property type="match status" value="1"/>
</dbReference>
<accession>W4F5N8</accession>
<dbReference type="Pfam" id="PF00990">
    <property type="entry name" value="GGDEF"/>
    <property type="match status" value="1"/>
</dbReference>
<sequence>MRKDQDSKQELVFRKERLLDNMSRMLLITKVYVVVIVLIGIVNIGITSFSSFHPNFPFQYMAVYTSFCLFNIYCFYIVSRQMKVSNYSVKHIDKWEKIIVVYITISMIYGAIISVMDQVQYQDFMVYTLCMLLCAVLFYTSINQILLPIIIATTILVVGIPIAHHDFYLFYLQLYFVALIVIITFILSRVVYRDYLKSYKTKEQWLVELKRNAILTDQLQKANRQLSLKAYYDELTGIYNRHGFQRDIQDIYRNRAEQSIDVTIILIDIDYFKNYNDHHGHNRGDNTLRSIAQAIADTVQEYDCIPVRWGGEEFVVVGRDLTEEQVHTQCKLIEMAISKLFILHENSPVSNIVTVSIGACTLPCSNSTDVETVIKSADKALYKVKKSGRNNYSIV</sequence>
<keyword evidence="4" id="KW-1185">Reference proteome</keyword>
<evidence type="ECO:0000313" key="4">
    <source>
        <dbReference type="Proteomes" id="UP000019062"/>
    </source>
</evidence>
<dbReference type="SUPFAM" id="SSF55073">
    <property type="entry name" value="Nucleotide cyclase"/>
    <property type="match status" value="1"/>
</dbReference>
<evidence type="ECO:0000313" key="3">
    <source>
        <dbReference type="EMBL" id="ETT87436.1"/>
    </source>
</evidence>
<evidence type="ECO:0000259" key="2">
    <source>
        <dbReference type="PROSITE" id="PS50887"/>
    </source>
</evidence>
<dbReference type="GO" id="GO:0005886">
    <property type="term" value="C:plasma membrane"/>
    <property type="evidence" value="ECO:0007669"/>
    <property type="project" value="TreeGrafter"/>
</dbReference>
<dbReference type="SMART" id="SM00267">
    <property type="entry name" value="GGDEF"/>
    <property type="match status" value="1"/>
</dbReference>
<dbReference type="PANTHER" id="PTHR45138:SF9">
    <property type="entry name" value="DIGUANYLATE CYCLASE DGCM-RELATED"/>
    <property type="match status" value="1"/>
</dbReference>
<feature type="domain" description="GGDEF" evidence="2">
    <location>
        <begin position="260"/>
        <end position="395"/>
    </location>
</feature>
<dbReference type="NCBIfam" id="TIGR00254">
    <property type="entry name" value="GGDEF"/>
    <property type="match status" value="1"/>
</dbReference>
<dbReference type="InterPro" id="IPR000160">
    <property type="entry name" value="GGDEF_dom"/>
</dbReference>
<feature type="transmembrane region" description="Helical" evidence="1">
    <location>
        <begin position="124"/>
        <end position="140"/>
    </location>
</feature>
<keyword evidence="1" id="KW-1133">Transmembrane helix</keyword>
<dbReference type="InterPro" id="IPR029787">
    <property type="entry name" value="Nucleotide_cyclase"/>
</dbReference>
<feature type="transmembrane region" description="Helical" evidence="1">
    <location>
        <begin position="25"/>
        <end position="46"/>
    </location>
</feature>
<organism evidence="3 4">
    <name type="scientific">Viridibacillus arenosi FSL R5-213</name>
    <dbReference type="NCBI Taxonomy" id="1227360"/>
    <lineage>
        <taxon>Bacteria</taxon>
        <taxon>Bacillati</taxon>
        <taxon>Bacillota</taxon>
        <taxon>Bacilli</taxon>
        <taxon>Bacillales</taxon>
        <taxon>Caryophanaceae</taxon>
        <taxon>Viridibacillus</taxon>
    </lineage>
</organism>
<dbReference type="Gene3D" id="3.30.70.270">
    <property type="match status" value="1"/>
</dbReference>
<dbReference type="AlphaFoldDB" id="W4F5N8"/>
<comment type="caution">
    <text evidence="3">The sequence shown here is derived from an EMBL/GenBank/DDBJ whole genome shotgun (WGS) entry which is preliminary data.</text>
</comment>
<keyword evidence="1" id="KW-0812">Transmembrane</keyword>
<feature type="transmembrane region" description="Helical" evidence="1">
    <location>
        <begin position="99"/>
        <end position="118"/>
    </location>
</feature>
<gene>
    <name evidence="3" type="ORF">C176_04768</name>
</gene>
<keyword evidence="1" id="KW-0472">Membrane</keyword>